<evidence type="ECO:0000259" key="5">
    <source>
        <dbReference type="PROSITE" id="PS50931"/>
    </source>
</evidence>
<comment type="caution">
    <text evidence="6">The sequence shown here is derived from an EMBL/GenBank/DDBJ whole genome shotgun (WGS) entry which is preliminary data.</text>
</comment>
<dbReference type="InterPro" id="IPR005119">
    <property type="entry name" value="LysR_subst-bd"/>
</dbReference>
<dbReference type="PANTHER" id="PTHR30126:SF64">
    <property type="entry name" value="HTH-TYPE TRANSCRIPTIONAL REGULATOR CITR"/>
    <property type="match status" value="1"/>
</dbReference>
<dbReference type="Pfam" id="PF03466">
    <property type="entry name" value="LysR_substrate"/>
    <property type="match status" value="1"/>
</dbReference>
<dbReference type="InterPro" id="IPR000847">
    <property type="entry name" value="LysR_HTH_N"/>
</dbReference>
<evidence type="ECO:0000256" key="2">
    <source>
        <dbReference type="ARBA" id="ARBA00023015"/>
    </source>
</evidence>
<keyword evidence="7" id="KW-1185">Reference proteome</keyword>
<dbReference type="CDD" id="cd05466">
    <property type="entry name" value="PBP2_LTTR_substrate"/>
    <property type="match status" value="1"/>
</dbReference>
<evidence type="ECO:0000256" key="3">
    <source>
        <dbReference type="ARBA" id="ARBA00023125"/>
    </source>
</evidence>
<keyword evidence="2" id="KW-0805">Transcription regulation</keyword>
<dbReference type="RefSeq" id="WP_188382843.1">
    <property type="nucleotide sequence ID" value="NZ_BMEY01000001.1"/>
</dbReference>
<dbReference type="InterPro" id="IPR036388">
    <property type="entry name" value="WH-like_DNA-bd_sf"/>
</dbReference>
<dbReference type="Gene3D" id="3.40.190.290">
    <property type="match status" value="1"/>
</dbReference>
<dbReference type="PANTHER" id="PTHR30126">
    <property type="entry name" value="HTH-TYPE TRANSCRIPTIONAL REGULATOR"/>
    <property type="match status" value="1"/>
</dbReference>
<evidence type="ECO:0000313" key="6">
    <source>
        <dbReference type="EMBL" id="GGA61901.1"/>
    </source>
</evidence>
<dbReference type="Proteomes" id="UP000613512">
    <property type="component" value="Unassembled WGS sequence"/>
</dbReference>
<dbReference type="EMBL" id="BMEY01000001">
    <property type="protein sequence ID" value="GGA61901.1"/>
    <property type="molecule type" value="Genomic_DNA"/>
</dbReference>
<dbReference type="GO" id="GO:0003700">
    <property type="term" value="F:DNA-binding transcription factor activity"/>
    <property type="evidence" value="ECO:0007669"/>
    <property type="project" value="InterPro"/>
</dbReference>
<dbReference type="SUPFAM" id="SSF53850">
    <property type="entry name" value="Periplasmic binding protein-like II"/>
    <property type="match status" value="1"/>
</dbReference>
<reference evidence="6" key="2">
    <citation type="submission" date="2020-09" db="EMBL/GenBank/DDBJ databases">
        <authorList>
            <person name="Sun Q."/>
            <person name="Zhou Y."/>
        </authorList>
    </citation>
    <scope>NUCLEOTIDE SEQUENCE</scope>
    <source>
        <strain evidence="6">CGMCC 1.12408</strain>
    </source>
</reference>
<organism evidence="6 7">
    <name type="scientific">Ornithinibacillus halotolerans</name>
    <dbReference type="NCBI Taxonomy" id="1274357"/>
    <lineage>
        <taxon>Bacteria</taxon>
        <taxon>Bacillati</taxon>
        <taxon>Bacillota</taxon>
        <taxon>Bacilli</taxon>
        <taxon>Bacillales</taxon>
        <taxon>Bacillaceae</taxon>
        <taxon>Ornithinibacillus</taxon>
    </lineage>
</organism>
<sequence>MDIRMLKTFILAAKLENYREVAEKLYMTQPAITFQMKQLEKELGGQLFIKEGRNIVLSDFGRMFYEEALDLLSQYEKSVHRMNQYKQGFHQHIRIAMSPFLADTILPSIFNRYMKANPTVELSIQVMESHEISACIEKGNADLGLSCLPGSSLVQTTIFHEEEVILVVRHDGYDAESGPILDASEIIENNIIFTDNHPFYWNDLSEQLKHMFPTVRTMKVNQSYVTKRFILEGMGVSFLPRSSVNKELAEGRLLEVPTPAIHIPRANMYFVYKNNKHVEMDLIPFIASFHFS</sequence>
<dbReference type="InterPro" id="IPR036390">
    <property type="entry name" value="WH_DNA-bd_sf"/>
</dbReference>
<protein>
    <submittedName>
        <fullName evidence="6">HTH-type transcriptional regulator CitR</fullName>
    </submittedName>
</protein>
<keyword evidence="4" id="KW-0804">Transcription</keyword>
<comment type="similarity">
    <text evidence="1">Belongs to the LysR transcriptional regulatory family.</text>
</comment>
<name>A0A916RPF8_9BACI</name>
<gene>
    <name evidence="6" type="primary">citR</name>
    <name evidence="6" type="ORF">GCM10008025_02300</name>
</gene>
<keyword evidence="3" id="KW-0238">DNA-binding</keyword>
<feature type="domain" description="HTH lysR-type" evidence="5">
    <location>
        <begin position="1"/>
        <end position="58"/>
    </location>
</feature>
<dbReference type="Pfam" id="PF00126">
    <property type="entry name" value="HTH_1"/>
    <property type="match status" value="1"/>
</dbReference>
<evidence type="ECO:0000256" key="4">
    <source>
        <dbReference type="ARBA" id="ARBA00023163"/>
    </source>
</evidence>
<accession>A0A916RPF8</accession>
<dbReference type="GO" id="GO:0000976">
    <property type="term" value="F:transcription cis-regulatory region binding"/>
    <property type="evidence" value="ECO:0007669"/>
    <property type="project" value="TreeGrafter"/>
</dbReference>
<dbReference type="SUPFAM" id="SSF46785">
    <property type="entry name" value="Winged helix' DNA-binding domain"/>
    <property type="match status" value="1"/>
</dbReference>
<evidence type="ECO:0000313" key="7">
    <source>
        <dbReference type="Proteomes" id="UP000613512"/>
    </source>
</evidence>
<dbReference type="PRINTS" id="PR00039">
    <property type="entry name" value="HTHLYSR"/>
</dbReference>
<dbReference type="PROSITE" id="PS50931">
    <property type="entry name" value="HTH_LYSR"/>
    <property type="match status" value="1"/>
</dbReference>
<proteinExistence type="inferred from homology"/>
<reference evidence="6" key="1">
    <citation type="journal article" date="2014" name="Int. J. Syst. Evol. Microbiol.">
        <title>Complete genome sequence of Corynebacterium casei LMG S-19264T (=DSM 44701T), isolated from a smear-ripened cheese.</title>
        <authorList>
            <consortium name="US DOE Joint Genome Institute (JGI-PGF)"/>
            <person name="Walter F."/>
            <person name="Albersmeier A."/>
            <person name="Kalinowski J."/>
            <person name="Ruckert C."/>
        </authorList>
    </citation>
    <scope>NUCLEOTIDE SEQUENCE</scope>
    <source>
        <strain evidence="6">CGMCC 1.12408</strain>
    </source>
</reference>
<dbReference type="AlphaFoldDB" id="A0A916RPF8"/>
<dbReference type="Gene3D" id="1.10.10.10">
    <property type="entry name" value="Winged helix-like DNA-binding domain superfamily/Winged helix DNA-binding domain"/>
    <property type="match status" value="1"/>
</dbReference>
<evidence type="ECO:0000256" key="1">
    <source>
        <dbReference type="ARBA" id="ARBA00009437"/>
    </source>
</evidence>